<organism evidence="2 3">
    <name type="scientific">Colletotrichum simmondsii</name>
    <dbReference type="NCBI Taxonomy" id="703756"/>
    <lineage>
        <taxon>Eukaryota</taxon>
        <taxon>Fungi</taxon>
        <taxon>Dikarya</taxon>
        <taxon>Ascomycota</taxon>
        <taxon>Pezizomycotina</taxon>
        <taxon>Sordariomycetes</taxon>
        <taxon>Hypocreomycetidae</taxon>
        <taxon>Glomerellales</taxon>
        <taxon>Glomerellaceae</taxon>
        <taxon>Colletotrichum</taxon>
        <taxon>Colletotrichum acutatum species complex</taxon>
    </lineage>
</organism>
<accession>A0A135S0S2</accession>
<dbReference type="AlphaFoldDB" id="A0A135S0S2"/>
<dbReference type="OrthoDB" id="10528077at2759"/>
<evidence type="ECO:0000256" key="1">
    <source>
        <dbReference type="SAM" id="MobiDB-lite"/>
    </source>
</evidence>
<evidence type="ECO:0000313" key="3">
    <source>
        <dbReference type="Proteomes" id="UP000070328"/>
    </source>
</evidence>
<reference evidence="2 3" key="1">
    <citation type="submission" date="2014-02" db="EMBL/GenBank/DDBJ databases">
        <title>The genome sequence of Colletotrichum simmondsii CBS122122.</title>
        <authorList>
            <person name="Baroncelli R."/>
            <person name="Thon M.R."/>
        </authorList>
    </citation>
    <scope>NUCLEOTIDE SEQUENCE [LARGE SCALE GENOMIC DNA]</scope>
    <source>
        <strain evidence="2 3">CBS122122</strain>
    </source>
</reference>
<proteinExistence type="predicted"/>
<name>A0A135S0S2_9PEZI</name>
<protein>
    <submittedName>
        <fullName evidence="2">Uncharacterized protein</fullName>
    </submittedName>
</protein>
<sequence length="323" mass="35882">MDAHAHAQGTQGTPTRPLQCDVHAHTRPRRLHPKKKVPAYLTLLGAVPPSLRTDICAHAHVPHVPHVPSWHPRTRPVAPSSVLPFPSQAHDRFSFRPSPFLFLPVPLPSAYPFLQQSSSYLPLLLEIFASQPPIAYSRARLLAQLICNIATANHPPSSLAYITLSPPIPPPPGNFVSHHPRNSSPFAYPLLATGRAPRTEPFISDREQYHTATIVFAYTVEDLLPQHLVPSTRQLSAAVFAQTLGVTAFLIHHSILPANCRVESDQRHRFQRRRCVIRSATFSVVDQPDPPTPRADPKTPPSSQTRPPLTPESLRKFAIFDLQ</sequence>
<feature type="compositionally biased region" description="Pro residues" evidence="1">
    <location>
        <begin position="288"/>
        <end position="300"/>
    </location>
</feature>
<keyword evidence="3" id="KW-1185">Reference proteome</keyword>
<comment type="caution">
    <text evidence="2">The sequence shown here is derived from an EMBL/GenBank/DDBJ whole genome shotgun (WGS) entry which is preliminary data.</text>
</comment>
<gene>
    <name evidence="2" type="ORF">CSIM01_06256</name>
</gene>
<dbReference type="Proteomes" id="UP000070328">
    <property type="component" value="Unassembled WGS sequence"/>
</dbReference>
<feature type="region of interest" description="Disordered" evidence="1">
    <location>
        <begin position="284"/>
        <end position="310"/>
    </location>
</feature>
<evidence type="ECO:0000313" key="2">
    <source>
        <dbReference type="EMBL" id="KXH29523.1"/>
    </source>
</evidence>
<dbReference type="EMBL" id="JFBX01000750">
    <property type="protein sequence ID" value="KXH29523.1"/>
    <property type="molecule type" value="Genomic_DNA"/>
</dbReference>